<name>A0A8H3L0N2_9GLOM</name>
<accession>A0A8H3L0N2</accession>
<comment type="caution">
    <text evidence="1">The sequence shown here is derived from an EMBL/GenBank/DDBJ whole genome shotgun (WGS) entry which is preliminary data.</text>
</comment>
<dbReference type="Proteomes" id="UP000615446">
    <property type="component" value="Unassembled WGS sequence"/>
</dbReference>
<sequence>MRKDNNAMVNDNEDDIIIENEDDVIVEDNVMVEDVEDNVININLQKKKRKRKITPELVCCKCSKEIHLDQKFRDKNLTTHDELSNCKYSNEGQQSIKVFFKPKKIRVEEKNIIIKKVACKGLYEDKYQEYVLNSPAEFGGSIRPDIAAKDKLLLNTNLKSLWVLADNSDNDAEIWFKLAQFKKDGLFKGEKTFQELAALMVQIQEKKQMFAGMSIRSIRYIRAKESDIISNPKLVYKNILKVAWLTRTLNWNGPIVGMTDCTKVWLKLTYSDELVMNIIKQKNAIATQVRVVVLKIPMEKIPPLVIAMLPTNEESNAMKIYNLLMNVLIMSQDAGINLVSLGSDDAPAEFNAQRLIMNCEKAENFFEFHDNYYNIHYKMPIYQNLSIITVQDVKHAKKTARNQLHSGARLLILGNNVILYWHLLTLAQAKNHAIYI</sequence>
<organism evidence="1 2">
    <name type="scientific">Rhizophagus clarus</name>
    <dbReference type="NCBI Taxonomy" id="94130"/>
    <lineage>
        <taxon>Eukaryota</taxon>
        <taxon>Fungi</taxon>
        <taxon>Fungi incertae sedis</taxon>
        <taxon>Mucoromycota</taxon>
        <taxon>Glomeromycotina</taxon>
        <taxon>Glomeromycetes</taxon>
        <taxon>Glomerales</taxon>
        <taxon>Glomeraceae</taxon>
        <taxon>Rhizophagus</taxon>
    </lineage>
</organism>
<proteinExistence type="predicted"/>
<gene>
    <name evidence="1" type="ORF">RCL2_000507800</name>
</gene>
<dbReference type="OrthoDB" id="2436145at2759"/>
<evidence type="ECO:0000313" key="1">
    <source>
        <dbReference type="EMBL" id="GES77740.1"/>
    </source>
</evidence>
<protein>
    <submittedName>
        <fullName evidence="1">Uncharacterized protein</fullName>
    </submittedName>
</protein>
<dbReference type="AlphaFoldDB" id="A0A8H3L0N2"/>
<dbReference type="EMBL" id="BLAL01000033">
    <property type="protein sequence ID" value="GES77740.1"/>
    <property type="molecule type" value="Genomic_DNA"/>
</dbReference>
<evidence type="ECO:0000313" key="2">
    <source>
        <dbReference type="Proteomes" id="UP000615446"/>
    </source>
</evidence>
<reference evidence="1" key="1">
    <citation type="submission" date="2019-10" db="EMBL/GenBank/DDBJ databases">
        <title>Conservation and host-specific expression of non-tandemly repeated heterogenous ribosome RNA gene in arbuscular mycorrhizal fungi.</title>
        <authorList>
            <person name="Maeda T."/>
            <person name="Kobayashi Y."/>
            <person name="Nakagawa T."/>
            <person name="Ezawa T."/>
            <person name="Yamaguchi K."/>
            <person name="Bino T."/>
            <person name="Nishimoto Y."/>
            <person name="Shigenobu S."/>
            <person name="Kawaguchi M."/>
        </authorList>
    </citation>
    <scope>NUCLEOTIDE SEQUENCE</scope>
    <source>
        <strain evidence="1">HR1</strain>
    </source>
</reference>